<dbReference type="PANTHER" id="PTHR12815:SF18">
    <property type="entry name" value="SORTING AND ASSEMBLY MACHINERY COMPONENT 50 HOMOLOG"/>
    <property type="match status" value="1"/>
</dbReference>
<evidence type="ECO:0000256" key="4">
    <source>
        <dbReference type="ARBA" id="ARBA00022692"/>
    </source>
</evidence>
<protein>
    <recommendedName>
        <fullName evidence="6">Bacterial surface antigen (D15) domain-containing protein</fullName>
    </recommendedName>
</protein>
<reference evidence="7" key="1">
    <citation type="submission" date="2021-01" db="EMBL/GenBank/DDBJ databases">
        <authorList>
            <person name="Corre E."/>
            <person name="Pelletier E."/>
            <person name="Niang G."/>
            <person name="Scheremetjew M."/>
            <person name="Finn R."/>
            <person name="Kale V."/>
            <person name="Holt S."/>
            <person name="Cochrane G."/>
            <person name="Meng A."/>
            <person name="Brown T."/>
            <person name="Cohen L."/>
        </authorList>
    </citation>
    <scope>NUCLEOTIDE SEQUENCE</scope>
    <source>
        <strain evidence="7">SoJaBio B1-5/56/2</strain>
    </source>
</reference>
<evidence type="ECO:0000256" key="3">
    <source>
        <dbReference type="ARBA" id="ARBA00022452"/>
    </source>
</evidence>
<keyword evidence="4" id="KW-0812">Transmembrane</keyword>
<dbReference type="GO" id="GO:0005741">
    <property type="term" value="C:mitochondrial outer membrane"/>
    <property type="evidence" value="ECO:0007669"/>
    <property type="project" value="UniProtKB-SubCell"/>
</dbReference>
<dbReference type="InterPro" id="IPR039910">
    <property type="entry name" value="D15-like"/>
</dbReference>
<evidence type="ECO:0000259" key="6">
    <source>
        <dbReference type="Pfam" id="PF01103"/>
    </source>
</evidence>
<keyword evidence="5" id="KW-0472">Membrane</keyword>
<dbReference type="Gene3D" id="3.10.20.310">
    <property type="entry name" value="membrane protein fhac"/>
    <property type="match status" value="1"/>
</dbReference>
<dbReference type="InterPro" id="IPR000184">
    <property type="entry name" value="Bac_surfAg_D15"/>
</dbReference>
<evidence type="ECO:0000313" key="7">
    <source>
        <dbReference type="EMBL" id="CAE2278733.1"/>
    </source>
</evidence>
<evidence type="ECO:0000256" key="5">
    <source>
        <dbReference type="ARBA" id="ARBA00023136"/>
    </source>
</evidence>
<dbReference type="EMBL" id="HBKR01004672">
    <property type="protein sequence ID" value="CAE2278733.1"/>
    <property type="molecule type" value="Transcribed_RNA"/>
</dbReference>
<keyword evidence="3" id="KW-1134">Transmembrane beta strand</keyword>
<gene>
    <name evidence="7" type="ORF">NAES01612_LOCUS3135</name>
</gene>
<sequence length="491" mass="53795">MGDHFSEHFEEIFDEEVLIDDILISGNTRTKTDFLVDQLADLVGQKLPMTEIFAKAHERGVNLHRLGFFSNVDINVNKAPDSEAPKNGPLPCVLHYTVKDKPGMFRGWLGIKGSMDDVSVPILYANISAPNLLGRGEELQTDIGVKIPGFSLAGEISLKKPKYRAGKLSKETVCNTYSTTTDNMDTCGFSADVFGAQLSSTYFYSMDSLFGGVFGEKGREKEREEIEEQESVGEVAEDALAAMGLKNSGKVGWSSTYTMSYDCRKITPAKECSMRVRGWAGNSVKSSFGHKLKMDTRDNALAPTTGSYFELSSELAGLGGDVAFFKSQVSCQNHFPLPFFGMALNFAVRAGAILPLGGSNFIKMRNESCLDRFYLGGMNSTRGFLNRGAGPREKGNALGGRYMLESYSGLTVPLPEPFPGFVQLHGFIDAGAVADHHERLRDQLRLVGGGGLVVTGMGCRIEVNLVHNFNPLGFKNDQFRGYELRFSPSFM</sequence>
<organism evidence="7">
    <name type="scientific">Paramoeba aestuarina</name>
    <dbReference type="NCBI Taxonomy" id="180227"/>
    <lineage>
        <taxon>Eukaryota</taxon>
        <taxon>Amoebozoa</taxon>
        <taxon>Discosea</taxon>
        <taxon>Flabellinia</taxon>
        <taxon>Dactylopodida</taxon>
        <taxon>Paramoebidae</taxon>
        <taxon>Paramoeba</taxon>
    </lineage>
</organism>
<dbReference type="AlphaFoldDB" id="A0A7S4JZA9"/>
<evidence type="ECO:0000256" key="1">
    <source>
        <dbReference type="ARBA" id="ARBA00004374"/>
    </source>
</evidence>
<dbReference type="Gene3D" id="2.40.160.50">
    <property type="entry name" value="membrane protein fhac: a member of the omp85/tpsb transporter family"/>
    <property type="match status" value="1"/>
</dbReference>
<comment type="subcellular location">
    <subcellularLocation>
        <location evidence="1">Mitochondrion outer membrane</location>
        <topology evidence="1">Multi-pass membrane protein</topology>
    </subcellularLocation>
</comment>
<evidence type="ECO:0000256" key="2">
    <source>
        <dbReference type="ARBA" id="ARBA00010913"/>
    </source>
</evidence>
<dbReference type="PANTHER" id="PTHR12815">
    <property type="entry name" value="SORTING AND ASSEMBLY MACHINERY SAMM50 PROTEIN FAMILY MEMBER"/>
    <property type="match status" value="1"/>
</dbReference>
<name>A0A7S4JZA9_9EUKA</name>
<dbReference type="Pfam" id="PF01103">
    <property type="entry name" value="Omp85"/>
    <property type="match status" value="1"/>
</dbReference>
<comment type="similarity">
    <text evidence="2">Belongs to the SAM50/omp85 family.</text>
</comment>
<feature type="domain" description="Bacterial surface antigen (D15)" evidence="6">
    <location>
        <begin position="257"/>
        <end position="445"/>
    </location>
</feature>
<accession>A0A7S4JZA9</accession>
<proteinExistence type="inferred from homology"/>